<dbReference type="Gene3D" id="3.40.1710.10">
    <property type="entry name" value="abc type-2 transporter like domain"/>
    <property type="match status" value="1"/>
</dbReference>
<feature type="transmembrane region" description="Helical" evidence="5">
    <location>
        <begin position="268"/>
        <end position="292"/>
    </location>
</feature>
<evidence type="ECO:0000256" key="5">
    <source>
        <dbReference type="SAM" id="Phobius"/>
    </source>
</evidence>
<evidence type="ECO:0000256" key="3">
    <source>
        <dbReference type="ARBA" id="ARBA00022989"/>
    </source>
</evidence>
<evidence type="ECO:0000256" key="2">
    <source>
        <dbReference type="ARBA" id="ARBA00022692"/>
    </source>
</evidence>
<comment type="caution">
    <text evidence="7">The sequence shown here is derived from an EMBL/GenBank/DDBJ whole genome shotgun (WGS) entry which is preliminary data.</text>
</comment>
<dbReference type="InterPro" id="IPR052902">
    <property type="entry name" value="ABC-2_transporter"/>
</dbReference>
<reference evidence="7 8" key="1">
    <citation type="submission" date="2018-12" db="EMBL/GenBank/DDBJ databases">
        <authorList>
            <person name="Sun L."/>
            <person name="Chen Z."/>
        </authorList>
    </citation>
    <scope>NUCLEOTIDE SEQUENCE [LARGE SCALE GENOMIC DNA]</scope>
    <source>
        <strain evidence="7 8">DSM 15890</strain>
    </source>
</reference>
<organism evidence="7 8">
    <name type="scientific">Paenibacillus anaericanus</name>
    <dbReference type="NCBI Taxonomy" id="170367"/>
    <lineage>
        <taxon>Bacteria</taxon>
        <taxon>Bacillati</taxon>
        <taxon>Bacillota</taxon>
        <taxon>Bacilli</taxon>
        <taxon>Bacillales</taxon>
        <taxon>Paenibacillaceae</taxon>
        <taxon>Paenibacillus</taxon>
    </lineage>
</organism>
<dbReference type="OrthoDB" id="1864035at2"/>
<dbReference type="InterPro" id="IPR013525">
    <property type="entry name" value="ABC2_TM"/>
</dbReference>
<feature type="transmembrane region" description="Helical" evidence="5">
    <location>
        <begin position="191"/>
        <end position="212"/>
    </location>
</feature>
<evidence type="ECO:0000256" key="4">
    <source>
        <dbReference type="ARBA" id="ARBA00023136"/>
    </source>
</evidence>
<dbReference type="PANTHER" id="PTHR43027:SF1">
    <property type="entry name" value="DOXORUBICIN RESISTANCE ABC TRANSPORTER PERMEASE PROTEIN DRRC-RELATED"/>
    <property type="match status" value="1"/>
</dbReference>
<gene>
    <name evidence="7" type="ORF">EJP82_21525</name>
</gene>
<dbReference type="Proteomes" id="UP000279446">
    <property type="component" value="Unassembled WGS sequence"/>
</dbReference>
<dbReference type="PANTHER" id="PTHR43027">
    <property type="entry name" value="DOXORUBICIN RESISTANCE ABC TRANSPORTER PERMEASE PROTEIN DRRC-RELATED"/>
    <property type="match status" value="1"/>
</dbReference>
<keyword evidence="3 5" id="KW-1133">Transmembrane helix</keyword>
<name>A0A433Y4A2_9BACL</name>
<evidence type="ECO:0000259" key="6">
    <source>
        <dbReference type="Pfam" id="PF12698"/>
    </source>
</evidence>
<sequence length="383" mass="43032">MRSFRILIFNFFHKMFMEKAVLVNLIVLPILLIGILGSSLSSIYNPKPVKDIPIGVVYGAGSEYYKQSLIGFFEDKEVKELLRTKEVADLSTAREQLGAGVFKALMIVPDNIDLQMANGEKVEITVLYNQKDTVEHSVISVTLSTLTDATNSLRLAYEIMPEKEDGHQYVFEQLIADSDIAGQPKTTAMNYYGVTMTVLVLFYGLSFAINNIQNDFKGNLGVKLRISPISPLVVVISLFTSGVLVSFIQASIVILFSKLVFDVYYGQHLYVIFFITLLGSMFFNAIGLILGVYINNRKLLNMITSVGIPLMIFVAGGYYRIDFGYFSFVSPVTYIQKLYFTYIYQNEILMPYISSILLLISLGILISLIMLSKYKGVQAYEDI</sequence>
<comment type="subcellular location">
    <subcellularLocation>
        <location evidence="1">Membrane</location>
        <topology evidence="1">Multi-pass membrane protein</topology>
    </subcellularLocation>
</comment>
<protein>
    <submittedName>
        <fullName evidence="7">ABC transporter permease</fullName>
    </submittedName>
</protein>
<dbReference type="AlphaFoldDB" id="A0A433Y4A2"/>
<feature type="transmembrane region" description="Helical" evidence="5">
    <location>
        <begin position="232"/>
        <end position="256"/>
    </location>
</feature>
<dbReference type="EMBL" id="RZNY01000023">
    <property type="protein sequence ID" value="RUT42926.1"/>
    <property type="molecule type" value="Genomic_DNA"/>
</dbReference>
<feature type="transmembrane region" description="Helical" evidence="5">
    <location>
        <begin position="21"/>
        <end position="44"/>
    </location>
</feature>
<feature type="transmembrane region" description="Helical" evidence="5">
    <location>
        <begin position="299"/>
        <end position="321"/>
    </location>
</feature>
<keyword evidence="8" id="KW-1185">Reference proteome</keyword>
<evidence type="ECO:0000256" key="1">
    <source>
        <dbReference type="ARBA" id="ARBA00004141"/>
    </source>
</evidence>
<dbReference type="GO" id="GO:0140359">
    <property type="term" value="F:ABC-type transporter activity"/>
    <property type="evidence" value="ECO:0007669"/>
    <property type="project" value="InterPro"/>
</dbReference>
<dbReference type="Pfam" id="PF12698">
    <property type="entry name" value="ABC2_membrane_3"/>
    <property type="match status" value="1"/>
</dbReference>
<keyword evidence="2 5" id="KW-0812">Transmembrane</keyword>
<feature type="domain" description="ABC-2 type transporter transmembrane" evidence="6">
    <location>
        <begin position="19"/>
        <end position="369"/>
    </location>
</feature>
<keyword evidence="4 5" id="KW-0472">Membrane</keyword>
<evidence type="ECO:0000313" key="7">
    <source>
        <dbReference type="EMBL" id="RUT42926.1"/>
    </source>
</evidence>
<proteinExistence type="predicted"/>
<dbReference type="RefSeq" id="WP_127194118.1">
    <property type="nucleotide sequence ID" value="NZ_RZNY01000023.1"/>
</dbReference>
<dbReference type="GO" id="GO:0016020">
    <property type="term" value="C:membrane"/>
    <property type="evidence" value="ECO:0007669"/>
    <property type="project" value="UniProtKB-SubCell"/>
</dbReference>
<accession>A0A433Y4A2</accession>
<feature type="transmembrane region" description="Helical" evidence="5">
    <location>
        <begin position="349"/>
        <end position="371"/>
    </location>
</feature>
<evidence type="ECO:0000313" key="8">
    <source>
        <dbReference type="Proteomes" id="UP000279446"/>
    </source>
</evidence>